<proteinExistence type="predicted"/>
<name>A0ABR7KXP2_9SPHI</name>
<organism evidence="3 4">
    <name type="scientific">Pedobacter fastidiosus</name>
    <dbReference type="NCBI Taxonomy" id="2765361"/>
    <lineage>
        <taxon>Bacteria</taxon>
        <taxon>Pseudomonadati</taxon>
        <taxon>Bacteroidota</taxon>
        <taxon>Sphingobacteriia</taxon>
        <taxon>Sphingobacteriales</taxon>
        <taxon>Sphingobacteriaceae</taxon>
        <taxon>Pedobacter</taxon>
    </lineage>
</organism>
<evidence type="ECO:0000313" key="4">
    <source>
        <dbReference type="Proteomes" id="UP000652755"/>
    </source>
</evidence>
<dbReference type="PROSITE" id="PS50110">
    <property type="entry name" value="RESPONSE_REGULATORY"/>
    <property type="match status" value="1"/>
</dbReference>
<dbReference type="PANTHER" id="PTHR45566">
    <property type="entry name" value="HTH-TYPE TRANSCRIPTIONAL REGULATOR YHJB-RELATED"/>
    <property type="match status" value="1"/>
</dbReference>
<sequence length="115" mass="12875">MEVLIANNHQTIRYGLTLVVEELWDGCTIFEANTLNEVVSIISAQDIDLVIFDVNVPDSENLEDLMHFISKETDVVVLLGNEKDAKRIASLQEAGVAKFLFRDHSIEDLKAILCS</sequence>
<keyword evidence="1" id="KW-0597">Phosphoprotein</keyword>
<dbReference type="InterPro" id="IPR011006">
    <property type="entry name" value="CheY-like_superfamily"/>
</dbReference>
<dbReference type="EMBL" id="JACRYL010000029">
    <property type="protein sequence ID" value="MBC6112889.1"/>
    <property type="molecule type" value="Genomic_DNA"/>
</dbReference>
<keyword evidence="4" id="KW-1185">Reference proteome</keyword>
<evidence type="ECO:0000313" key="3">
    <source>
        <dbReference type="EMBL" id="MBC6112889.1"/>
    </source>
</evidence>
<evidence type="ECO:0000256" key="1">
    <source>
        <dbReference type="PROSITE-ProRule" id="PRU00169"/>
    </source>
</evidence>
<dbReference type="Proteomes" id="UP000652755">
    <property type="component" value="Unassembled WGS sequence"/>
</dbReference>
<feature type="modified residue" description="4-aspartylphosphate" evidence="1">
    <location>
        <position position="53"/>
    </location>
</feature>
<dbReference type="Pfam" id="PF00072">
    <property type="entry name" value="Response_reg"/>
    <property type="match status" value="1"/>
</dbReference>
<dbReference type="Gene3D" id="3.40.50.2300">
    <property type="match status" value="1"/>
</dbReference>
<dbReference type="SUPFAM" id="SSF52172">
    <property type="entry name" value="CheY-like"/>
    <property type="match status" value="1"/>
</dbReference>
<feature type="domain" description="Response regulatory" evidence="2">
    <location>
        <begin position="2"/>
        <end position="115"/>
    </location>
</feature>
<comment type="caution">
    <text evidence="3">The sequence shown here is derived from an EMBL/GenBank/DDBJ whole genome shotgun (WGS) entry which is preliminary data.</text>
</comment>
<dbReference type="InterPro" id="IPR051015">
    <property type="entry name" value="EvgA-like"/>
</dbReference>
<protein>
    <submittedName>
        <fullName evidence="3">Response regulator</fullName>
    </submittedName>
</protein>
<evidence type="ECO:0000259" key="2">
    <source>
        <dbReference type="PROSITE" id="PS50110"/>
    </source>
</evidence>
<accession>A0ABR7KXP2</accession>
<dbReference type="PANTHER" id="PTHR45566:SF1">
    <property type="entry name" value="HTH-TYPE TRANSCRIPTIONAL REGULATOR YHJB-RELATED"/>
    <property type="match status" value="1"/>
</dbReference>
<reference evidence="3 4" key="1">
    <citation type="submission" date="2020-08" db="EMBL/GenBank/DDBJ databases">
        <authorList>
            <person name="Sun Q."/>
            <person name="Inoue M."/>
        </authorList>
    </citation>
    <scope>NUCLEOTIDE SEQUENCE [LARGE SCALE GENOMIC DNA]</scope>
    <source>
        <strain evidence="3 4">CCM 8938</strain>
    </source>
</reference>
<gene>
    <name evidence="3" type="ORF">H7U22_20905</name>
</gene>
<dbReference type="InterPro" id="IPR001789">
    <property type="entry name" value="Sig_transdc_resp-reg_receiver"/>
</dbReference>
<dbReference type="RefSeq" id="WP_187073307.1">
    <property type="nucleotide sequence ID" value="NZ_JACRYL010000029.1"/>
</dbReference>